<reference evidence="1 2" key="1">
    <citation type="submission" date="2016-10" db="EMBL/GenBank/DDBJ databases">
        <authorList>
            <person name="de Groot N.N."/>
        </authorList>
    </citation>
    <scope>NUCLEOTIDE SEQUENCE [LARGE SCALE GENOMIC DNA]</scope>
    <source>
        <strain evidence="1 2">CGMCC 4.2026</strain>
    </source>
</reference>
<dbReference type="InterPro" id="IPR013320">
    <property type="entry name" value="ConA-like_dom_sf"/>
</dbReference>
<dbReference type="AlphaFoldDB" id="A0A1H8TLV3"/>
<keyword evidence="1" id="KW-0430">Lectin</keyword>
<name>A0A1H8TLV3_9ACTN</name>
<dbReference type="Proteomes" id="UP000181951">
    <property type="component" value="Unassembled WGS sequence"/>
</dbReference>
<evidence type="ECO:0000313" key="2">
    <source>
        <dbReference type="Proteomes" id="UP000181951"/>
    </source>
</evidence>
<dbReference type="GO" id="GO:0030246">
    <property type="term" value="F:carbohydrate binding"/>
    <property type="evidence" value="ECO:0007669"/>
    <property type="project" value="UniProtKB-KW"/>
</dbReference>
<dbReference type="Gene3D" id="2.60.120.200">
    <property type="match status" value="1"/>
</dbReference>
<organism evidence="1 2">
    <name type="scientific">Actinacidiphila rubida</name>
    <dbReference type="NCBI Taxonomy" id="310780"/>
    <lineage>
        <taxon>Bacteria</taxon>
        <taxon>Bacillati</taxon>
        <taxon>Actinomycetota</taxon>
        <taxon>Actinomycetes</taxon>
        <taxon>Kitasatosporales</taxon>
        <taxon>Streptomycetaceae</taxon>
        <taxon>Actinacidiphila</taxon>
    </lineage>
</organism>
<proteinExistence type="predicted"/>
<gene>
    <name evidence="1" type="ORF">SAMN05216267_105530</name>
</gene>
<dbReference type="SUPFAM" id="SSF49899">
    <property type="entry name" value="Concanavalin A-like lectins/glucanases"/>
    <property type="match status" value="1"/>
</dbReference>
<dbReference type="STRING" id="310780.SAMN05216267_105530"/>
<keyword evidence="2" id="KW-1185">Reference proteome</keyword>
<dbReference type="EMBL" id="FODD01000055">
    <property type="protein sequence ID" value="SEO91801.1"/>
    <property type="molecule type" value="Genomic_DNA"/>
</dbReference>
<sequence length="79" mass="8799">MWWHEPVVNDGRFVKLYVNGCEEGRNPTTPANGLTALGMPFLVGGYGWHGAINQVFRGTLGDVRIVDRPLPISQFMNAR</sequence>
<protein>
    <submittedName>
        <fullName evidence="1">Concanavalin A-like lectin/glucanases superfamily protein</fullName>
    </submittedName>
</protein>
<evidence type="ECO:0000313" key="1">
    <source>
        <dbReference type="EMBL" id="SEO91801.1"/>
    </source>
</evidence>
<accession>A0A1H8TLV3</accession>
<dbReference type="Pfam" id="PF13385">
    <property type="entry name" value="Laminin_G_3"/>
    <property type="match status" value="1"/>
</dbReference>